<dbReference type="InterPro" id="IPR046260">
    <property type="entry name" value="HFX_2341-like_N"/>
</dbReference>
<dbReference type="Gene3D" id="3.40.50.10770">
    <property type="entry name" value="Hypothetical protein VC1899 like domain (Restriction endonuclease-like)"/>
    <property type="match status" value="1"/>
</dbReference>
<protein>
    <recommendedName>
        <fullName evidence="1">HFX-2341-like N-terminal domain-containing protein</fullName>
    </recommendedName>
</protein>
<gene>
    <name evidence="2" type="ORF">MmiHf6_02430</name>
</gene>
<organism evidence="2 3">
    <name type="scientific">Methanimicrococcus hongohii</name>
    <dbReference type="NCBI Taxonomy" id="3028295"/>
    <lineage>
        <taxon>Archaea</taxon>
        <taxon>Methanobacteriati</taxon>
        <taxon>Methanobacteriota</taxon>
        <taxon>Stenosarchaea group</taxon>
        <taxon>Methanomicrobia</taxon>
        <taxon>Methanosarcinales</taxon>
        <taxon>Methanosarcinaceae</taxon>
        <taxon>Methanimicrococcus</taxon>
    </lineage>
</organism>
<dbReference type="Proteomes" id="UP001302978">
    <property type="component" value="Chromosome"/>
</dbReference>
<dbReference type="InterPro" id="IPR036390">
    <property type="entry name" value="WH_DNA-bd_sf"/>
</dbReference>
<evidence type="ECO:0000259" key="1">
    <source>
        <dbReference type="Pfam" id="PF19810"/>
    </source>
</evidence>
<evidence type="ECO:0000313" key="2">
    <source>
        <dbReference type="EMBL" id="WNY22949.1"/>
    </source>
</evidence>
<keyword evidence="3" id="KW-1185">Reference proteome</keyword>
<dbReference type="Pfam" id="PF19810">
    <property type="entry name" value="HFX_2341_N"/>
    <property type="match status" value="1"/>
</dbReference>
<sequence length="230" mass="26249">MHLEQKKSKAIHICPVGFYPEPILAVFRSNLPCDKFYLLYNEHNEVLSALAIVEDSMNRIGQKNIEKVCVDPYNYADVVAKILSIHHKEKKNDVNTEFYINFTSGTNVVAGACCSASYFIGATLYYIMDARQYPELSSKELIKIIPVPKIPDMEKMKPFSKNLLLSICEKENGIMMEELSRITEGSTPQRLNHYLTKFIESGLVLKKKEGRNTIVIPTEQGKMFSTWVED</sequence>
<dbReference type="RefSeq" id="WP_316557928.1">
    <property type="nucleotide sequence ID" value="NZ_CP131059.1"/>
</dbReference>
<evidence type="ECO:0000313" key="3">
    <source>
        <dbReference type="Proteomes" id="UP001302978"/>
    </source>
</evidence>
<dbReference type="SUPFAM" id="SSF46785">
    <property type="entry name" value="Winged helix' DNA-binding domain"/>
    <property type="match status" value="1"/>
</dbReference>
<dbReference type="AlphaFoldDB" id="A0AA96UYJ2"/>
<dbReference type="EMBL" id="CP131059">
    <property type="protein sequence ID" value="WNY22949.1"/>
    <property type="molecule type" value="Genomic_DNA"/>
</dbReference>
<feature type="domain" description="HFX-2341-like N-terminal" evidence="1">
    <location>
        <begin position="11"/>
        <end position="128"/>
    </location>
</feature>
<proteinExistence type="predicted"/>
<dbReference type="KEGG" id="mehf:MmiHf6_02430"/>
<accession>A0AA96UYJ2</accession>
<name>A0AA96UYJ2_9EURY</name>
<dbReference type="GeneID" id="85194693"/>
<reference evidence="2 3" key="1">
    <citation type="submission" date="2023-07" db="EMBL/GenBank/DDBJ databases">
        <title>Closed genoem sequence of Methanomicrococcus sp. Hf6.</title>
        <authorList>
            <person name="Poehlein A."/>
            <person name="Protasov E."/>
            <person name="Platt K."/>
            <person name="Reeh H."/>
            <person name="Daniel R."/>
            <person name="Brune A."/>
        </authorList>
    </citation>
    <scope>NUCLEOTIDE SEQUENCE [LARGE SCALE GENOMIC DNA]</scope>
    <source>
        <strain evidence="2 3">Hf6</strain>
    </source>
</reference>